<name>A0A2P6PDY6_ROSCH</name>
<evidence type="ECO:0000256" key="1">
    <source>
        <dbReference type="SAM" id="MobiDB-lite"/>
    </source>
</evidence>
<proteinExistence type="predicted"/>
<dbReference type="Gramene" id="PRQ20142">
    <property type="protein sequence ID" value="PRQ20142"/>
    <property type="gene ID" value="RchiOBHm_Chr7g0224931"/>
</dbReference>
<organism evidence="2 3">
    <name type="scientific">Rosa chinensis</name>
    <name type="common">China rose</name>
    <dbReference type="NCBI Taxonomy" id="74649"/>
    <lineage>
        <taxon>Eukaryota</taxon>
        <taxon>Viridiplantae</taxon>
        <taxon>Streptophyta</taxon>
        <taxon>Embryophyta</taxon>
        <taxon>Tracheophyta</taxon>
        <taxon>Spermatophyta</taxon>
        <taxon>Magnoliopsida</taxon>
        <taxon>eudicotyledons</taxon>
        <taxon>Gunneridae</taxon>
        <taxon>Pentapetalae</taxon>
        <taxon>rosids</taxon>
        <taxon>fabids</taxon>
        <taxon>Rosales</taxon>
        <taxon>Rosaceae</taxon>
        <taxon>Rosoideae</taxon>
        <taxon>Rosoideae incertae sedis</taxon>
        <taxon>Rosa</taxon>
    </lineage>
</organism>
<dbReference type="EMBL" id="PDCK01000045">
    <property type="protein sequence ID" value="PRQ20142.1"/>
    <property type="molecule type" value="Genomic_DNA"/>
</dbReference>
<reference evidence="2 3" key="1">
    <citation type="journal article" date="2018" name="Nat. Genet.">
        <title>The Rosa genome provides new insights in the design of modern roses.</title>
        <authorList>
            <person name="Bendahmane M."/>
        </authorList>
    </citation>
    <scope>NUCLEOTIDE SEQUENCE [LARGE SCALE GENOMIC DNA]</scope>
    <source>
        <strain evidence="3">cv. Old Blush</strain>
    </source>
</reference>
<accession>A0A2P6PDY6</accession>
<gene>
    <name evidence="2" type="ORF">RchiOBHm_Chr7g0224931</name>
</gene>
<evidence type="ECO:0000313" key="2">
    <source>
        <dbReference type="EMBL" id="PRQ20142.1"/>
    </source>
</evidence>
<keyword evidence="3" id="KW-1185">Reference proteome</keyword>
<dbReference type="Proteomes" id="UP000238479">
    <property type="component" value="Chromosome 7"/>
</dbReference>
<evidence type="ECO:0000313" key="3">
    <source>
        <dbReference type="Proteomes" id="UP000238479"/>
    </source>
</evidence>
<protein>
    <submittedName>
        <fullName evidence="2">Uncharacterized protein</fullName>
    </submittedName>
</protein>
<feature type="compositionally biased region" description="Low complexity" evidence="1">
    <location>
        <begin position="128"/>
        <end position="139"/>
    </location>
</feature>
<dbReference type="AlphaFoldDB" id="A0A2P6PDY6"/>
<feature type="region of interest" description="Disordered" evidence="1">
    <location>
        <begin position="128"/>
        <end position="164"/>
    </location>
</feature>
<sequence>MPLKITKITTHAIPHIYYCNSGTIFKAVPGAFAFKAKKWPGSPHQIPKLYVSASNIEACYTPSYTIFVARLLQPLMIKSCPMILPLHLLSPNDARHHRGAFDGRRHQRSEPNTHMRLQNDLLTNRYYTSSRLPSRSPTPIRKTTDDATPQHSVAYVSRSPVSRW</sequence>
<comment type="caution">
    <text evidence="2">The sequence shown here is derived from an EMBL/GenBank/DDBJ whole genome shotgun (WGS) entry which is preliminary data.</text>
</comment>